<dbReference type="SUPFAM" id="SSF54534">
    <property type="entry name" value="FKBP-like"/>
    <property type="match status" value="1"/>
</dbReference>
<gene>
    <name evidence="14" type="ORF">KI810_16125</name>
</gene>
<comment type="caution">
    <text evidence="14">The sequence shown here is derived from an EMBL/GenBank/DDBJ whole genome shotgun (WGS) entry which is preliminary data.</text>
</comment>
<name>A0ABS5SGT6_9BACT</name>
<dbReference type="Gene3D" id="1.10.4030.10">
    <property type="entry name" value="Porin chaperone SurA, peptide-binding domain"/>
    <property type="match status" value="1"/>
</dbReference>
<dbReference type="Gene3D" id="3.10.50.40">
    <property type="match status" value="1"/>
</dbReference>
<dbReference type="InterPro" id="IPR027304">
    <property type="entry name" value="Trigger_fact/SurA_dom_sf"/>
</dbReference>
<keyword evidence="4" id="KW-0812">Transmembrane</keyword>
<feature type="domain" description="PpiC" evidence="13">
    <location>
        <begin position="164"/>
        <end position="266"/>
    </location>
</feature>
<evidence type="ECO:0000256" key="7">
    <source>
        <dbReference type="ARBA" id="ARBA00023186"/>
    </source>
</evidence>
<dbReference type="InterPro" id="IPR046357">
    <property type="entry name" value="PPIase_dom_sf"/>
</dbReference>
<keyword evidence="12" id="KW-0732">Signal</keyword>
<dbReference type="PROSITE" id="PS50198">
    <property type="entry name" value="PPIC_PPIASE_2"/>
    <property type="match status" value="1"/>
</dbReference>
<proteinExistence type="inferred from homology"/>
<evidence type="ECO:0000256" key="4">
    <source>
        <dbReference type="ARBA" id="ARBA00022692"/>
    </source>
</evidence>
<keyword evidence="5" id="KW-1133">Transmembrane helix</keyword>
<dbReference type="Proteomes" id="UP000756860">
    <property type="component" value="Unassembled WGS sequence"/>
</dbReference>
<dbReference type="PANTHER" id="PTHR47529">
    <property type="entry name" value="PEPTIDYL-PROLYL CIS-TRANS ISOMERASE D"/>
    <property type="match status" value="1"/>
</dbReference>
<dbReference type="Pfam" id="PF13145">
    <property type="entry name" value="Rotamase_2"/>
    <property type="match status" value="2"/>
</dbReference>
<dbReference type="GO" id="GO:0016853">
    <property type="term" value="F:isomerase activity"/>
    <property type="evidence" value="ECO:0007669"/>
    <property type="project" value="UniProtKB-KW"/>
</dbReference>
<evidence type="ECO:0000256" key="2">
    <source>
        <dbReference type="ARBA" id="ARBA00022475"/>
    </source>
</evidence>
<keyword evidence="3" id="KW-0997">Cell inner membrane</keyword>
<keyword evidence="11 14" id="KW-0413">Isomerase</keyword>
<keyword evidence="2" id="KW-1003">Cell membrane</keyword>
<reference evidence="14 15" key="1">
    <citation type="submission" date="2021-05" db="EMBL/GenBank/DDBJ databases">
        <title>The draft genome of Geobacter luticola JCM 17780.</title>
        <authorList>
            <person name="Xu Z."/>
            <person name="Masuda Y."/>
            <person name="Itoh H."/>
            <person name="Senoo K."/>
        </authorList>
    </citation>
    <scope>NUCLEOTIDE SEQUENCE [LARGE SCALE GENOMIC DNA]</scope>
    <source>
        <strain evidence="14 15">JCM 17780</strain>
    </source>
</reference>
<evidence type="ECO:0000313" key="15">
    <source>
        <dbReference type="Proteomes" id="UP000756860"/>
    </source>
</evidence>
<dbReference type="RefSeq" id="WP_214176589.1">
    <property type="nucleotide sequence ID" value="NZ_JAHCVK010000012.1"/>
</dbReference>
<evidence type="ECO:0000256" key="11">
    <source>
        <dbReference type="PROSITE-ProRule" id="PRU00278"/>
    </source>
</evidence>
<keyword evidence="15" id="KW-1185">Reference proteome</keyword>
<feature type="signal peptide" evidence="12">
    <location>
        <begin position="1"/>
        <end position="24"/>
    </location>
</feature>
<evidence type="ECO:0000256" key="12">
    <source>
        <dbReference type="SAM" id="SignalP"/>
    </source>
</evidence>
<evidence type="ECO:0000256" key="10">
    <source>
        <dbReference type="ARBA" id="ARBA00042775"/>
    </source>
</evidence>
<organism evidence="14 15">
    <name type="scientific">Geomobilimonas luticola</name>
    <dbReference type="NCBI Taxonomy" id="1114878"/>
    <lineage>
        <taxon>Bacteria</taxon>
        <taxon>Pseudomonadati</taxon>
        <taxon>Thermodesulfobacteriota</taxon>
        <taxon>Desulfuromonadia</taxon>
        <taxon>Geobacterales</taxon>
        <taxon>Geobacteraceae</taxon>
        <taxon>Geomobilimonas</taxon>
    </lineage>
</organism>
<evidence type="ECO:0000256" key="6">
    <source>
        <dbReference type="ARBA" id="ARBA00023136"/>
    </source>
</evidence>
<keyword evidence="7" id="KW-0143">Chaperone</keyword>
<comment type="subcellular location">
    <subcellularLocation>
        <location evidence="1">Cell inner membrane</location>
        <topology evidence="1">Single-pass type II membrane protein</topology>
        <orientation evidence="1">Periplasmic side</orientation>
    </subcellularLocation>
</comment>
<evidence type="ECO:0000256" key="1">
    <source>
        <dbReference type="ARBA" id="ARBA00004382"/>
    </source>
</evidence>
<dbReference type="InterPro" id="IPR000297">
    <property type="entry name" value="PPIase_PpiC"/>
</dbReference>
<sequence>MKRIIGIAAMVVGTSSVGALPAFAAVEANPPAAVAGEAKPGVAAVQPAGETEAADEVSLDLRVPLFSKQFSRTPVAVVNDDPILLEELTTALASVHERPMPGKSTGKKNFTAVLNRLINVRLIVQEATNMGLDETPEVKKPVDDYAETTLKEHLKLAHARDAKPDEKVIEQLYRQEVKEWKIKSVKFEKEEDAKALAEELAKGGNFDELAAKLVESGKAEGSKEGAFMKPAGLLPQIVAAVSAMEVGKTSPVIQVGPSFTILKLEEIGYPDNAEAREKARQQATEIRRAAMVREYFQAMKKRYATIDKKLLDKLNFEAPKPGFKKLLTDKRVVARVKGEKPITVGDLADAVAVKFYHGIDQAIREKKVNDRIHSTLDEMLYNRVFRTEALKEGIDKTDAYRNSVKEYKSTILFGRFVEKVIVPEVKITEGEVADYYTEHKDEFSSPAMIKLKSLAFSKKEYAEAALEKLRKGTDFAWLKANAEGQATRSTSTFLEFDGSTLVTKNLPAAVLETVTGAKAGDFRLHGDPEGFFYVLAVVDLLPAKPSPLEEERKTIVKKVFGEKMNKAVEEWGNKLKKAYSVQVYVADHTH</sequence>
<comment type="similarity">
    <text evidence="8">Belongs to the PpiD chaperone family.</text>
</comment>
<dbReference type="Gene3D" id="6.10.140.970">
    <property type="match status" value="1"/>
</dbReference>
<evidence type="ECO:0000256" key="9">
    <source>
        <dbReference type="ARBA" id="ARBA00040743"/>
    </source>
</evidence>
<accession>A0ABS5SGT6</accession>
<dbReference type="EMBL" id="JAHCVK010000012">
    <property type="protein sequence ID" value="MBT0654580.1"/>
    <property type="molecule type" value="Genomic_DNA"/>
</dbReference>
<keyword evidence="6" id="KW-0472">Membrane</keyword>
<keyword evidence="11" id="KW-0697">Rotamase</keyword>
<evidence type="ECO:0000313" key="14">
    <source>
        <dbReference type="EMBL" id="MBT0654580.1"/>
    </source>
</evidence>
<feature type="chain" id="PRO_5045757344" description="Periplasmic chaperone PpiD" evidence="12">
    <location>
        <begin position="25"/>
        <end position="590"/>
    </location>
</feature>
<dbReference type="PANTHER" id="PTHR47529:SF1">
    <property type="entry name" value="PERIPLASMIC CHAPERONE PPID"/>
    <property type="match status" value="1"/>
</dbReference>
<evidence type="ECO:0000259" key="13">
    <source>
        <dbReference type="PROSITE" id="PS50198"/>
    </source>
</evidence>
<dbReference type="InterPro" id="IPR052029">
    <property type="entry name" value="PpiD_chaperone"/>
</dbReference>
<evidence type="ECO:0000256" key="5">
    <source>
        <dbReference type="ARBA" id="ARBA00022989"/>
    </source>
</evidence>
<protein>
    <recommendedName>
        <fullName evidence="9">Periplasmic chaperone PpiD</fullName>
    </recommendedName>
    <alternativeName>
        <fullName evidence="10">Periplasmic folding chaperone</fullName>
    </alternativeName>
</protein>
<evidence type="ECO:0000256" key="3">
    <source>
        <dbReference type="ARBA" id="ARBA00022519"/>
    </source>
</evidence>
<dbReference type="SUPFAM" id="SSF109998">
    <property type="entry name" value="Triger factor/SurA peptide-binding domain-like"/>
    <property type="match status" value="2"/>
</dbReference>
<evidence type="ECO:0000256" key="8">
    <source>
        <dbReference type="ARBA" id="ARBA00038408"/>
    </source>
</evidence>